<feature type="binding site" evidence="6">
    <location>
        <begin position="119"/>
        <end position="125"/>
    </location>
    <ligand>
        <name>FAD</name>
        <dbReference type="ChEBI" id="CHEBI:57692"/>
    </ligand>
</feature>
<accession>A0A8J3QKN3</accession>
<evidence type="ECO:0000256" key="6">
    <source>
        <dbReference type="PIRSR" id="PIRSR625650-3"/>
    </source>
</evidence>
<comment type="similarity">
    <text evidence="1">Belongs to the FAD-binding oxidoreductase/transferase type 4 family.</text>
</comment>
<sequence>MAVRSWWGWGWADQALDAHELEQLADRVRAFLPLDGEITRVPAVPELRAPRLKPPSSVECRADDEARASHSYGKAYRDVIRCLNQDLASPPDLVVYPADADEVQRAMAWAAERGAAVIPYGGGSSVVGGVEYRGADRPVVVLDLSKLDEVLEIDEVSLAVRTQAGIFGPALEHRLRPKGLTLRHFPQSFEFSTVGGWLATRAGGHFATGYTHIDDLVESMSVLTPTGMAHTARVPASGAGPEPNRLWLGSEGALGVITEAWLRVQQRPVHKEGVAIAFETFGQAVTATRLIAQSGLNPANCRLLDPLEAMLGAGALDGGSRLILGFESADHPVSAQLKRAIEICRGQGGVASDAEKWRGTFLRGPYLRDGLARLGVVVETFETACTWSNFESLHTAVLEAVAPGFVTCRFTHVYPDGPAPYFTVYATAPRGGEVAVWDELKAHASQALLANGGTITHHHAVGRDHVPWYHPPGPFTEALRAVKRTLDPQGILNPGVLGLG</sequence>
<evidence type="ECO:0000259" key="8">
    <source>
        <dbReference type="PROSITE" id="PS51387"/>
    </source>
</evidence>
<comment type="cofactor">
    <cofactor evidence="6">
        <name>FAD</name>
        <dbReference type="ChEBI" id="CHEBI:57692"/>
    </cofactor>
</comment>
<dbReference type="InterPro" id="IPR016164">
    <property type="entry name" value="FAD-linked_Oxase-like_C"/>
</dbReference>
<evidence type="ECO:0000256" key="1">
    <source>
        <dbReference type="ARBA" id="ARBA00008000"/>
    </source>
</evidence>
<dbReference type="InterPro" id="IPR016166">
    <property type="entry name" value="FAD-bd_PCMH"/>
</dbReference>
<gene>
    <name evidence="9" type="primary">agpS</name>
    <name evidence="9" type="ORF">Rhe02_96060</name>
</gene>
<evidence type="ECO:0000256" key="2">
    <source>
        <dbReference type="ARBA" id="ARBA00022630"/>
    </source>
</evidence>
<dbReference type="InterPro" id="IPR016169">
    <property type="entry name" value="FAD-bd_PCMH_sub2"/>
</dbReference>
<dbReference type="Gene3D" id="3.40.462.40">
    <property type="entry name" value="FAD-linked oxidase, cap domain/gating helix"/>
    <property type="match status" value="1"/>
</dbReference>
<dbReference type="RefSeq" id="WP_203915259.1">
    <property type="nucleotide sequence ID" value="NZ_BONY01000141.1"/>
</dbReference>
<evidence type="ECO:0000256" key="4">
    <source>
        <dbReference type="PIRSR" id="PIRSR625650-1"/>
    </source>
</evidence>
<dbReference type="Gene3D" id="3.30.465.10">
    <property type="match status" value="1"/>
</dbReference>
<comment type="caution">
    <text evidence="9">The sequence shown here is derived from an EMBL/GenBank/DDBJ whole genome shotgun (WGS) entry which is preliminary data.</text>
</comment>
<keyword evidence="3 6" id="KW-0274">FAD</keyword>
<keyword evidence="10" id="KW-1185">Reference proteome</keyword>
<reference evidence="9" key="1">
    <citation type="submission" date="2021-01" db="EMBL/GenBank/DDBJ databases">
        <title>Whole genome shotgun sequence of Rhizocola hellebori NBRC 109834.</title>
        <authorList>
            <person name="Komaki H."/>
            <person name="Tamura T."/>
        </authorList>
    </citation>
    <scope>NUCLEOTIDE SEQUENCE</scope>
    <source>
        <strain evidence="9">NBRC 109834</strain>
    </source>
</reference>
<dbReference type="EMBL" id="BONY01000141">
    <property type="protein sequence ID" value="GIH11539.1"/>
    <property type="molecule type" value="Genomic_DNA"/>
</dbReference>
<dbReference type="Proteomes" id="UP000612899">
    <property type="component" value="Unassembled WGS sequence"/>
</dbReference>
<feature type="binding site" evidence="5">
    <location>
        <position position="368"/>
    </location>
    <ligand>
        <name>substrate</name>
    </ligand>
</feature>
<name>A0A8J3QKN3_9ACTN</name>
<evidence type="ECO:0000256" key="3">
    <source>
        <dbReference type="ARBA" id="ARBA00022827"/>
    </source>
</evidence>
<evidence type="ECO:0000313" key="9">
    <source>
        <dbReference type="EMBL" id="GIH11539.1"/>
    </source>
</evidence>
<dbReference type="PROSITE" id="PS51387">
    <property type="entry name" value="FAD_PCMH"/>
    <property type="match status" value="1"/>
</dbReference>
<keyword evidence="2" id="KW-0285">Flavoprotein</keyword>
<feature type="active site" description="Proton donor/acceptor" evidence="4">
    <location>
        <position position="421"/>
    </location>
</feature>
<dbReference type="SUPFAM" id="SSF56176">
    <property type="entry name" value="FAD-binding/transporter-associated domain-like"/>
    <property type="match status" value="1"/>
</dbReference>
<dbReference type="GO" id="GO:0008609">
    <property type="term" value="F:alkylglycerone-phosphate synthase activity"/>
    <property type="evidence" value="ECO:0007669"/>
    <property type="project" value="InterPro"/>
</dbReference>
<feature type="domain" description="FAD-binding PCMH-type" evidence="8">
    <location>
        <begin position="87"/>
        <end position="267"/>
    </location>
</feature>
<evidence type="ECO:0000256" key="5">
    <source>
        <dbReference type="PIRSR" id="PIRSR625650-2"/>
    </source>
</evidence>
<dbReference type="Pfam" id="PF01565">
    <property type="entry name" value="FAD_binding_4"/>
    <property type="match status" value="1"/>
</dbReference>
<evidence type="ECO:0000313" key="10">
    <source>
        <dbReference type="Proteomes" id="UP000612899"/>
    </source>
</evidence>
<feature type="site" description="Important for enzyme activity" evidence="7">
    <location>
        <position position="302"/>
    </location>
</feature>
<dbReference type="SUPFAM" id="SSF55103">
    <property type="entry name" value="FAD-linked oxidases, C-terminal domain"/>
    <property type="match status" value="1"/>
</dbReference>
<dbReference type="AlphaFoldDB" id="A0A8J3QKN3"/>
<feature type="binding site" evidence="6">
    <location>
        <begin position="251"/>
        <end position="257"/>
    </location>
    <ligand>
        <name>FAD</name>
        <dbReference type="ChEBI" id="CHEBI:57692"/>
    </ligand>
</feature>
<dbReference type="GO" id="GO:0071949">
    <property type="term" value="F:FAD binding"/>
    <property type="evidence" value="ECO:0007669"/>
    <property type="project" value="InterPro"/>
</dbReference>
<organism evidence="9 10">
    <name type="scientific">Rhizocola hellebori</name>
    <dbReference type="NCBI Taxonomy" id="1392758"/>
    <lineage>
        <taxon>Bacteria</taxon>
        <taxon>Bacillati</taxon>
        <taxon>Actinomycetota</taxon>
        <taxon>Actinomycetes</taxon>
        <taxon>Micromonosporales</taxon>
        <taxon>Micromonosporaceae</taxon>
        <taxon>Rhizocola</taxon>
    </lineage>
</organism>
<dbReference type="InterPro" id="IPR036318">
    <property type="entry name" value="FAD-bd_PCMH-like_sf"/>
</dbReference>
<dbReference type="InterPro" id="IPR004113">
    <property type="entry name" value="FAD-bd_oxidored_4_C"/>
</dbReference>
<dbReference type="Pfam" id="PF02913">
    <property type="entry name" value="FAD-oxidase_C"/>
    <property type="match status" value="1"/>
</dbReference>
<dbReference type="PANTHER" id="PTHR46568:SF1">
    <property type="entry name" value="ALKYLDIHYDROXYACETONEPHOSPHATE SYNTHASE, PEROXISOMAL"/>
    <property type="match status" value="1"/>
</dbReference>
<dbReference type="PANTHER" id="PTHR46568">
    <property type="entry name" value="ALKYLDIHYDROXYACETONEPHOSPHATE SYNTHASE, PEROXISOMAL"/>
    <property type="match status" value="1"/>
</dbReference>
<protein>
    <submittedName>
        <fullName evidence="9">Alkyldihydroxyacetonephosphate synthase</fullName>
    </submittedName>
</protein>
<proteinExistence type="inferred from homology"/>
<dbReference type="InterPro" id="IPR025650">
    <property type="entry name" value="Alkyl-DHAP_Synthase"/>
</dbReference>
<dbReference type="InterPro" id="IPR006094">
    <property type="entry name" value="Oxid_FAD_bind_N"/>
</dbReference>
<evidence type="ECO:0000256" key="7">
    <source>
        <dbReference type="PIRSR" id="PIRSR625650-4"/>
    </source>
</evidence>
<dbReference type="GO" id="GO:0008610">
    <property type="term" value="P:lipid biosynthetic process"/>
    <property type="evidence" value="ECO:0007669"/>
    <property type="project" value="InterPro"/>
</dbReference>